<evidence type="ECO:0000313" key="6">
    <source>
        <dbReference type="Proteomes" id="UP000617979"/>
    </source>
</evidence>
<keyword evidence="2 3" id="KW-0802">TPR repeat</keyword>
<dbReference type="Gene3D" id="1.25.40.10">
    <property type="entry name" value="Tetratricopeptide repeat domain"/>
    <property type="match status" value="2"/>
</dbReference>
<dbReference type="Pfam" id="PF07719">
    <property type="entry name" value="TPR_2"/>
    <property type="match status" value="1"/>
</dbReference>
<dbReference type="SMART" id="SM00530">
    <property type="entry name" value="HTH_XRE"/>
    <property type="match status" value="1"/>
</dbReference>
<keyword evidence="6" id="KW-1185">Reference proteome</keyword>
<dbReference type="PROSITE" id="PS50943">
    <property type="entry name" value="HTH_CROC1"/>
    <property type="match status" value="1"/>
</dbReference>
<dbReference type="Proteomes" id="UP000617979">
    <property type="component" value="Unassembled WGS sequence"/>
</dbReference>
<dbReference type="SUPFAM" id="SSF48452">
    <property type="entry name" value="TPR-like"/>
    <property type="match status" value="2"/>
</dbReference>
<dbReference type="InterPro" id="IPR010982">
    <property type="entry name" value="Lambda_DNA-bd_dom_sf"/>
</dbReference>
<evidence type="ECO:0000313" key="5">
    <source>
        <dbReference type="EMBL" id="GGA57113.1"/>
    </source>
</evidence>
<protein>
    <recommendedName>
        <fullName evidence="4">HTH cro/C1-type domain-containing protein</fullName>
    </recommendedName>
</protein>
<evidence type="ECO:0000256" key="2">
    <source>
        <dbReference type="ARBA" id="ARBA00022803"/>
    </source>
</evidence>
<keyword evidence="1" id="KW-0677">Repeat</keyword>
<dbReference type="Gene3D" id="1.10.260.40">
    <property type="entry name" value="lambda repressor-like DNA-binding domains"/>
    <property type="match status" value="1"/>
</dbReference>
<dbReference type="PROSITE" id="PS50005">
    <property type="entry name" value="TPR"/>
    <property type="match status" value="3"/>
</dbReference>
<feature type="repeat" description="TPR" evidence="3">
    <location>
        <begin position="280"/>
        <end position="313"/>
    </location>
</feature>
<dbReference type="EMBL" id="BMEX01000023">
    <property type="protein sequence ID" value="GGA57113.1"/>
    <property type="molecule type" value="Genomic_DNA"/>
</dbReference>
<dbReference type="InterPro" id="IPR001387">
    <property type="entry name" value="Cro/C1-type_HTH"/>
</dbReference>
<dbReference type="PANTHER" id="PTHR12558">
    <property type="entry name" value="CELL DIVISION CYCLE 16,23,27"/>
    <property type="match status" value="1"/>
</dbReference>
<organism evidence="5 6">
    <name type="scientific">Kroppenstedtia guangzhouensis</name>
    <dbReference type="NCBI Taxonomy" id="1274356"/>
    <lineage>
        <taxon>Bacteria</taxon>
        <taxon>Bacillati</taxon>
        <taxon>Bacillota</taxon>
        <taxon>Bacilli</taxon>
        <taxon>Bacillales</taxon>
        <taxon>Thermoactinomycetaceae</taxon>
        <taxon>Kroppenstedtia</taxon>
    </lineage>
</organism>
<dbReference type="CDD" id="cd00093">
    <property type="entry name" value="HTH_XRE"/>
    <property type="match status" value="1"/>
</dbReference>
<dbReference type="InterPro" id="IPR013105">
    <property type="entry name" value="TPR_2"/>
</dbReference>
<feature type="repeat" description="TPR" evidence="3">
    <location>
        <begin position="360"/>
        <end position="393"/>
    </location>
</feature>
<dbReference type="SUPFAM" id="SSF47413">
    <property type="entry name" value="lambda repressor-like DNA-binding domains"/>
    <property type="match status" value="1"/>
</dbReference>
<accession>A0ABQ1H4F6</accession>
<evidence type="ECO:0000259" key="4">
    <source>
        <dbReference type="PROSITE" id="PS50943"/>
    </source>
</evidence>
<proteinExistence type="predicted"/>
<name>A0ABQ1H4F6_9BACL</name>
<dbReference type="InterPro" id="IPR019734">
    <property type="entry name" value="TPR_rpt"/>
</dbReference>
<dbReference type="InterPro" id="IPR011990">
    <property type="entry name" value="TPR-like_helical_dom_sf"/>
</dbReference>
<dbReference type="RefSeq" id="WP_188433604.1">
    <property type="nucleotide sequence ID" value="NZ_BMEX01000023.1"/>
</dbReference>
<comment type="caution">
    <text evidence="5">The sequence shown here is derived from an EMBL/GenBank/DDBJ whole genome shotgun (WGS) entry which is preliminary data.</text>
</comment>
<evidence type="ECO:0000256" key="3">
    <source>
        <dbReference type="PROSITE-ProRule" id="PRU00339"/>
    </source>
</evidence>
<dbReference type="SMART" id="SM00028">
    <property type="entry name" value="TPR"/>
    <property type="match status" value="5"/>
</dbReference>
<reference evidence="6" key="1">
    <citation type="journal article" date="2019" name="Int. J. Syst. Evol. Microbiol.">
        <title>The Global Catalogue of Microorganisms (GCM) 10K type strain sequencing project: providing services to taxonomists for standard genome sequencing and annotation.</title>
        <authorList>
            <consortium name="The Broad Institute Genomics Platform"/>
            <consortium name="The Broad Institute Genome Sequencing Center for Infectious Disease"/>
            <person name="Wu L."/>
            <person name="Ma J."/>
        </authorList>
    </citation>
    <scope>NUCLEOTIDE SEQUENCE [LARGE SCALE GENOMIC DNA]</scope>
    <source>
        <strain evidence="6">CGMCC 1.12404</strain>
    </source>
</reference>
<feature type="domain" description="HTH cro/C1-type" evidence="4">
    <location>
        <begin position="13"/>
        <end position="66"/>
    </location>
</feature>
<evidence type="ECO:0000256" key="1">
    <source>
        <dbReference type="ARBA" id="ARBA00022737"/>
    </source>
</evidence>
<dbReference type="PANTHER" id="PTHR12558:SF13">
    <property type="entry name" value="CELL DIVISION CYCLE PROTEIN 27 HOMOLOG"/>
    <property type="match status" value="1"/>
</dbReference>
<feature type="repeat" description="TPR" evidence="3">
    <location>
        <begin position="320"/>
        <end position="353"/>
    </location>
</feature>
<gene>
    <name evidence="5" type="ORF">GCM10007416_32920</name>
</gene>
<sequence>MNSIQINEIGELIRKRRREQGLRLEDLADENISPATISNIERGVPYVHQEKVRYVLSKLRLNPEDLPKLLLGEQQSMERLKFRLDSIETLLEFGQKEKACEKLKELEIPDSHPFASRARFLLGKSHALTGSLKRSDRMFSHAIRLERQHEHRPRSNLEACSYYELCRSAIRQKLPKKALEYTNLGLKAFDPTGERQQIKYFLKTDRAEILLLLNRFGESLNIVDDLWQERPQIQPIRVLIQLYLLRVRLLRKTGMLQQAADFAREGLEIARINQDHLGTFELWSALGDVYQSEQNWDEAEACLESALQLDQLIEDREGLHRLYNRLGTLYLRQKKWKSAEEMIHRALRLGEGGPGTPLLVETLILAGDLHRQTGETEKAIQRFKRALELSEKQQLRKKEIKILFRLAQCHEKKDHRSFLRYMESMYRVQKETDPEPDS</sequence>
<dbReference type="Pfam" id="PF13424">
    <property type="entry name" value="TPR_12"/>
    <property type="match status" value="1"/>
</dbReference>